<evidence type="ECO:0000313" key="3">
    <source>
        <dbReference type="Proteomes" id="UP001148838"/>
    </source>
</evidence>
<reference evidence="2 3" key="1">
    <citation type="journal article" date="2022" name="Allergy">
        <title>Genome assembly and annotation of Periplaneta americana reveal a comprehensive cockroach allergen profile.</title>
        <authorList>
            <person name="Wang L."/>
            <person name="Xiong Q."/>
            <person name="Saelim N."/>
            <person name="Wang L."/>
            <person name="Nong W."/>
            <person name="Wan A.T."/>
            <person name="Shi M."/>
            <person name="Liu X."/>
            <person name="Cao Q."/>
            <person name="Hui J.H.L."/>
            <person name="Sookrung N."/>
            <person name="Leung T.F."/>
            <person name="Tungtrongchitr A."/>
            <person name="Tsui S.K.W."/>
        </authorList>
    </citation>
    <scope>NUCLEOTIDE SEQUENCE [LARGE SCALE GENOMIC DNA]</scope>
    <source>
        <strain evidence="2">PWHHKU_190912</strain>
    </source>
</reference>
<feature type="compositionally biased region" description="Acidic residues" evidence="1">
    <location>
        <begin position="76"/>
        <end position="98"/>
    </location>
</feature>
<evidence type="ECO:0008006" key="4">
    <source>
        <dbReference type="Google" id="ProtNLM"/>
    </source>
</evidence>
<comment type="caution">
    <text evidence="2">The sequence shown here is derived from an EMBL/GenBank/DDBJ whole genome shotgun (WGS) entry which is preliminary data.</text>
</comment>
<protein>
    <recommendedName>
        <fullName evidence="4">Reverse transcriptase domain-containing protein</fullName>
    </recommendedName>
</protein>
<gene>
    <name evidence="2" type="ORF">ANN_26191</name>
</gene>
<name>A0ABQ8S5L8_PERAM</name>
<feature type="region of interest" description="Disordered" evidence="1">
    <location>
        <begin position="71"/>
        <end position="141"/>
    </location>
</feature>
<evidence type="ECO:0000256" key="1">
    <source>
        <dbReference type="SAM" id="MobiDB-lite"/>
    </source>
</evidence>
<organism evidence="2 3">
    <name type="scientific">Periplaneta americana</name>
    <name type="common">American cockroach</name>
    <name type="synonym">Blatta americana</name>
    <dbReference type="NCBI Taxonomy" id="6978"/>
    <lineage>
        <taxon>Eukaryota</taxon>
        <taxon>Metazoa</taxon>
        <taxon>Ecdysozoa</taxon>
        <taxon>Arthropoda</taxon>
        <taxon>Hexapoda</taxon>
        <taxon>Insecta</taxon>
        <taxon>Pterygota</taxon>
        <taxon>Neoptera</taxon>
        <taxon>Polyneoptera</taxon>
        <taxon>Dictyoptera</taxon>
        <taxon>Blattodea</taxon>
        <taxon>Blattoidea</taxon>
        <taxon>Blattidae</taxon>
        <taxon>Blattinae</taxon>
        <taxon>Periplaneta</taxon>
    </lineage>
</organism>
<sequence>MLGENPQTIRKNTGILLEASKEIGLEVNPEKTKYRIMSRDENIVRNGNIKIGDLSFEEVEKFKYLGATIARKLGKEEEEEEEEEKEKDDDDDDDDDDSSYERATNSDNAGEMNPGSSTESYPSFAHTGLEKNPGINLNQWLGTAEDDFDPFPLEEHIRGRVVKEIFQSCGDAWTSSQSTPVE</sequence>
<evidence type="ECO:0000313" key="2">
    <source>
        <dbReference type="EMBL" id="KAJ4429188.1"/>
    </source>
</evidence>
<feature type="compositionally biased region" description="Polar residues" evidence="1">
    <location>
        <begin position="101"/>
        <end position="121"/>
    </location>
</feature>
<dbReference type="Proteomes" id="UP001148838">
    <property type="component" value="Unassembled WGS sequence"/>
</dbReference>
<proteinExistence type="predicted"/>
<dbReference type="EMBL" id="JAJSOF020000036">
    <property type="protein sequence ID" value="KAJ4429188.1"/>
    <property type="molecule type" value="Genomic_DNA"/>
</dbReference>
<keyword evidence="3" id="KW-1185">Reference proteome</keyword>
<accession>A0ABQ8S5L8</accession>